<dbReference type="Proteomes" id="UP000197270">
    <property type="component" value="Unassembled WGS sequence"/>
</dbReference>
<gene>
    <name evidence="3" type="ORF">CCS08_23790</name>
    <name evidence="2" type="ORF">HV209_12925</name>
</gene>
<dbReference type="EMBL" id="JABXPW010000002">
    <property type="protein sequence ID" value="MBA7719489.1"/>
    <property type="molecule type" value="Genomic_DNA"/>
</dbReference>
<dbReference type="EMBL" id="NHTF01000069">
    <property type="protein sequence ID" value="OWW52121.1"/>
    <property type="molecule type" value="Genomic_DNA"/>
</dbReference>
<evidence type="ECO:0000313" key="4">
    <source>
        <dbReference type="Proteomes" id="UP000197270"/>
    </source>
</evidence>
<dbReference type="RefSeq" id="WP_052906755.1">
    <property type="nucleotide sequence ID" value="NZ_BGEY01000059.1"/>
</dbReference>
<dbReference type="Proteomes" id="UP000622722">
    <property type="component" value="Unassembled WGS sequence"/>
</dbReference>
<keyword evidence="1" id="KW-0812">Transmembrane</keyword>
<evidence type="ECO:0000256" key="1">
    <source>
        <dbReference type="SAM" id="Phobius"/>
    </source>
</evidence>
<feature type="transmembrane region" description="Helical" evidence="1">
    <location>
        <begin position="195"/>
        <end position="214"/>
    </location>
</feature>
<feature type="transmembrane region" description="Helical" evidence="1">
    <location>
        <begin position="162"/>
        <end position="183"/>
    </location>
</feature>
<reference evidence="3 4" key="1">
    <citation type="submission" date="2017-05" db="EMBL/GenBank/DDBJ databases">
        <title>Sequencing of Escherichia coli that cause persistent and transient Mastitis.</title>
        <authorList>
            <person name="Thacker T.C."/>
            <person name="Lippolis J.D."/>
            <person name="Brunelle B.W."/>
            <person name="Casey T.A."/>
            <person name="Reinhardt T.A."/>
            <person name="Sacco R.E."/>
            <person name="Holman D.B."/>
        </authorList>
    </citation>
    <scope>NUCLEOTIDE SEQUENCE [LARGE SCALE GENOMIC DNA]</scope>
    <source>
        <strain evidence="3 4">ECA-B</strain>
    </source>
</reference>
<proteinExistence type="predicted"/>
<protein>
    <submittedName>
        <fullName evidence="2">Uncharacterized protein</fullName>
    </submittedName>
</protein>
<accession>A0A0K4LWN9</accession>
<comment type="caution">
    <text evidence="2">The sequence shown here is derived from an EMBL/GenBank/DDBJ whole genome shotgun (WGS) entry which is preliminary data.</text>
</comment>
<evidence type="ECO:0000313" key="3">
    <source>
        <dbReference type="EMBL" id="OWW52121.1"/>
    </source>
</evidence>
<evidence type="ECO:0000313" key="5">
    <source>
        <dbReference type="Proteomes" id="UP000622722"/>
    </source>
</evidence>
<reference evidence="2" key="2">
    <citation type="submission" date="2020-06" db="EMBL/GenBank/DDBJ databases">
        <title>REHAB project genomes.</title>
        <authorList>
            <person name="Shaw L.P."/>
        </authorList>
    </citation>
    <scope>NUCLEOTIDE SEQUENCE</scope>
    <source>
        <strain evidence="2">RHBSTW-00474</strain>
    </source>
</reference>
<sequence length="247" mass="27716">MNNDEFQISPDEVTSELTSAKERFLRGIQPYVRNGGISNLADLHEVQQHASKYFNTAVKLVQKVDLCKLDDNKTFAISLAGDCRAVLETYLEYYDMMVANIKHLKIDPDNIVLYSKDGLSNIQRIIKKYSSKDIYTAIIAEFESRKLPIDGFTIGTPMNWKLIVTAIIGFLSFCIFLSITLLMPDLNEFQKKMISSLYFMSAAVGISPFIANNIKVNGKMVFRGSEFKVSAIGGLATLIVSFIIQVI</sequence>
<dbReference type="AlphaFoldDB" id="A0A0K4LWN9"/>
<keyword evidence="1" id="KW-0472">Membrane</keyword>
<evidence type="ECO:0000313" key="2">
    <source>
        <dbReference type="EMBL" id="MBA7719489.1"/>
    </source>
</evidence>
<name>A0A0K4LWN9_ECOLX</name>
<organism evidence="2 5">
    <name type="scientific">Escherichia coli</name>
    <dbReference type="NCBI Taxonomy" id="562"/>
    <lineage>
        <taxon>Bacteria</taxon>
        <taxon>Pseudomonadati</taxon>
        <taxon>Pseudomonadota</taxon>
        <taxon>Gammaproteobacteria</taxon>
        <taxon>Enterobacterales</taxon>
        <taxon>Enterobacteriaceae</taxon>
        <taxon>Escherichia</taxon>
    </lineage>
</organism>
<keyword evidence="1" id="KW-1133">Transmembrane helix</keyword>
<feature type="transmembrane region" description="Helical" evidence="1">
    <location>
        <begin position="226"/>
        <end position="244"/>
    </location>
</feature>